<dbReference type="AlphaFoldDB" id="A0A3M8C669"/>
<feature type="transmembrane region" description="Helical" evidence="1">
    <location>
        <begin position="28"/>
        <end position="47"/>
    </location>
</feature>
<keyword evidence="3" id="KW-1185">Reference proteome</keyword>
<evidence type="ECO:0000313" key="3">
    <source>
        <dbReference type="Proteomes" id="UP000282028"/>
    </source>
</evidence>
<reference evidence="2 3" key="1">
    <citation type="submission" date="2018-10" db="EMBL/GenBank/DDBJ databases">
        <title>Phylogenomics of Brevibacillus.</title>
        <authorList>
            <person name="Dunlap C."/>
        </authorList>
    </citation>
    <scope>NUCLEOTIDE SEQUENCE [LARGE SCALE GENOMIC DNA]</scope>
    <source>
        <strain evidence="2 3">JCM 12215</strain>
    </source>
</reference>
<organism evidence="2 3">
    <name type="scientific">Brevibacillus invocatus</name>
    <dbReference type="NCBI Taxonomy" id="173959"/>
    <lineage>
        <taxon>Bacteria</taxon>
        <taxon>Bacillati</taxon>
        <taxon>Bacillota</taxon>
        <taxon>Bacilli</taxon>
        <taxon>Bacillales</taxon>
        <taxon>Paenibacillaceae</taxon>
        <taxon>Brevibacillus</taxon>
    </lineage>
</organism>
<dbReference type="RefSeq" id="WP_122909955.1">
    <property type="nucleotide sequence ID" value="NZ_CBCSBE010000009.1"/>
</dbReference>
<feature type="transmembrane region" description="Helical" evidence="1">
    <location>
        <begin position="84"/>
        <end position="102"/>
    </location>
</feature>
<dbReference type="EMBL" id="RHHR01000029">
    <property type="protein sequence ID" value="RNB71159.1"/>
    <property type="molecule type" value="Genomic_DNA"/>
</dbReference>
<dbReference type="OrthoDB" id="1926204at2"/>
<accession>A0A3M8C669</accession>
<keyword evidence="1" id="KW-0812">Transmembrane</keyword>
<keyword evidence="1" id="KW-0472">Membrane</keyword>
<evidence type="ECO:0000313" key="2">
    <source>
        <dbReference type="EMBL" id="RNB71159.1"/>
    </source>
</evidence>
<dbReference type="Proteomes" id="UP000282028">
    <property type="component" value="Unassembled WGS sequence"/>
</dbReference>
<evidence type="ECO:0008006" key="4">
    <source>
        <dbReference type="Google" id="ProtNLM"/>
    </source>
</evidence>
<name>A0A3M8C669_9BACL</name>
<comment type="caution">
    <text evidence="2">The sequence shown here is derived from an EMBL/GenBank/DDBJ whole genome shotgun (WGS) entry which is preliminary data.</text>
</comment>
<keyword evidence="1" id="KW-1133">Transmembrane helix</keyword>
<sequence>MDGLIVKLIISPLVVILADALFPEVNFASLYQSVGVGFALAVIGFLLERAMLHPGTLWMTTGADFIIGFLVVYGSLFFLPTAQISGIGAGFVAIFFGVAEYLQHRWLINSRRTEEI</sequence>
<evidence type="ECO:0000256" key="1">
    <source>
        <dbReference type="SAM" id="Phobius"/>
    </source>
</evidence>
<feature type="transmembrane region" description="Helical" evidence="1">
    <location>
        <begin position="56"/>
        <end position="78"/>
    </location>
</feature>
<protein>
    <recommendedName>
        <fullName evidence="4">DUF2512 family protein</fullName>
    </recommendedName>
</protein>
<proteinExistence type="predicted"/>
<gene>
    <name evidence="2" type="ORF">EDM52_15870</name>
</gene>